<proteinExistence type="predicted"/>
<dbReference type="Pfam" id="PF13384">
    <property type="entry name" value="HTH_23"/>
    <property type="match status" value="1"/>
</dbReference>
<organism evidence="1 2">
    <name type="scientific">Paeniglutamicibacter antarcticus</name>
    <dbReference type="NCBI Taxonomy" id="494023"/>
    <lineage>
        <taxon>Bacteria</taxon>
        <taxon>Bacillati</taxon>
        <taxon>Actinomycetota</taxon>
        <taxon>Actinomycetes</taxon>
        <taxon>Micrococcales</taxon>
        <taxon>Micrococcaceae</taxon>
        <taxon>Paeniglutamicibacter</taxon>
    </lineage>
</organism>
<sequence length="71" mass="8002">MEIIEITTTQTEVFVSHSNAILAPKGRLLLLAQCVVDDAWPLRRAAERFQVSVTTASRWASRYREHGESGM</sequence>
<gene>
    <name evidence="1" type="ORF">GCM10025778_32240</name>
</gene>
<evidence type="ECO:0008006" key="3">
    <source>
        <dbReference type="Google" id="ProtNLM"/>
    </source>
</evidence>
<dbReference type="SUPFAM" id="SSF46689">
    <property type="entry name" value="Homeodomain-like"/>
    <property type="match status" value="1"/>
</dbReference>
<reference evidence="2" key="1">
    <citation type="journal article" date="2019" name="Int. J. Syst. Evol. Microbiol.">
        <title>The Global Catalogue of Microorganisms (GCM) 10K type strain sequencing project: providing services to taxonomists for standard genome sequencing and annotation.</title>
        <authorList>
            <consortium name="The Broad Institute Genomics Platform"/>
            <consortium name="The Broad Institute Genome Sequencing Center for Infectious Disease"/>
            <person name="Wu L."/>
            <person name="Ma J."/>
        </authorList>
    </citation>
    <scope>NUCLEOTIDE SEQUENCE [LARGE SCALE GENOMIC DNA]</scope>
    <source>
        <strain evidence="2">JCM 18952</strain>
    </source>
</reference>
<dbReference type="Proteomes" id="UP001501257">
    <property type="component" value="Unassembled WGS sequence"/>
</dbReference>
<dbReference type="InterPro" id="IPR009057">
    <property type="entry name" value="Homeodomain-like_sf"/>
</dbReference>
<evidence type="ECO:0000313" key="1">
    <source>
        <dbReference type="EMBL" id="GAA5228685.1"/>
    </source>
</evidence>
<protein>
    <recommendedName>
        <fullName evidence="3">Helix-turn-helix domain-containing protein</fullName>
    </recommendedName>
</protein>
<evidence type="ECO:0000313" key="2">
    <source>
        <dbReference type="Proteomes" id="UP001501257"/>
    </source>
</evidence>
<comment type="caution">
    <text evidence="1">The sequence shown here is derived from an EMBL/GenBank/DDBJ whole genome shotgun (WGS) entry which is preliminary data.</text>
</comment>
<keyword evidence="2" id="KW-1185">Reference proteome</keyword>
<name>A0ABP9TUQ4_9MICC</name>
<dbReference type="EMBL" id="BAABLK010000087">
    <property type="protein sequence ID" value="GAA5228685.1"/>
    <property type="molecule type" value="Genomic_DNA"/>
</dbReference>
<accession>A0ABP9TUQ4</accession>